<dbReference type="Gene3D" id="1.20.120.530">
    <property type="entry name" value="GntR ligand-binding domain-like"/>
    <property type="match status" value="1"/>
</dbReference>
<organism evidence="5 6">
    <name type="scientific">Metallumcola ferriviriculae</name>
    <dbReference type="NCBI Taxonomy" id="3039180"/>
    <lineage>
        <taxon>Bacteria</taxon>
        <taxon>Bacillati</taxon>
        <taxon>Bacillota</taxon>
        <taxon>Clostridia</taxon>
        <taxon>Neomoorellales</taxon>
        <taxon>Desulfitibacteraceae</taxon>
        <taxon>Metallumcola</taxon>
    </lineage>
</organism>
<keyword evidence="3" id="KW-0804">Transcription</keyword>
<name>A0AAU0UJR8_9FIRM</name>
<dbReference type="SMART" id="SM00345">
    <property type="entry name" value="HTH_GNTR"/>
    <property type="match status" value="1"/>
</dbReference>
<evidence type="ECO:0000313" key="5">
    <source>
        <dbReference type="EMBL" id="WRO21160.1"/>
    </source>
</evidence>
<dbReference type="PANTHER" id="PTHR43537:SF24">
    <property type="entry name" value="GLUCONATE OPERON TRANSCRIPTIONAL REPRESSOR"/>
    <property type="match status" value="1"/>
</dbReference>
<dbReference type="Proteomes" id="UP001329915">
    <property type="component" value="Chromosome"/>
</dbReference>
<dbReference type="Gene3D" id="1.10.10.10">
    <property type="entry name" value="Winged helix-like DNA-binding domain superfamily/Winged helix DNA-binding domain"/>
    <property type="match status" value="1"/>
</dbReference>
<dbReference type="PROSITE" id="PS50949">
    <property type="entry name" value="HTH_GNTR"/>
    <property type="match status" value="1"/>
</dbReference>
<evidence type="ECO:0000259" key="4">
    <source>
        <dbReference type="PROSITE" id="PS50949"/>
    </source>
</evidence>
<dbReference type="GO" id="GO:0003677">
    <property type="term" value="F:DNA binding"/>
    <property type="evidence" value="ECO:0007669"/>
    <property type="project" value="UniProtKB-KW"/>
</dbReference>
<keyword evidence="6" id="KW-1185">Reference proteome</keyword>
<dbReference type="GO" id="GO:0003700">
    <property type="term" value="F:DNA-binding transcription factor activity"/>
    <property type="evidence" value="ECO:0007669"/>
    <property type="project" value="InterPro"/>
</dbReference>
<dbReference type="InterPro" id="IPR036390">
    <property type="entry name" value="WH_DNA-bd_sf"/>
</dbReference>
<dbReference type="PRINTS" id="PR00035">
    <property type="entry name" value="HTHGNTR"/>
</dbReference>
<evidence type="ECO:0000313" key="6">
    <source>
        <dbReference type="Proteomes" id="UP001329915"/>
    </source>
</evidence>
<dbReference type="RefSeq" id="WP_366924016.1">
    <property type="nucleotide sequence ID" value="NZ_CP121694.1"/>
</dbReference>
<dbReference type="KEGG" id="dbc:MFMK1_000956"/>
<dbReference type="AlphaFoldDB" id="A0AAU0UJR8"/>
<dbReference type="InterPro" id="IPR008920">
    <property type="entry name" value="TF_FadR/GntR_C"/>
</dbReference>
<dbReference type="Pfam" id="PF00392">
    <property type="entry name" value="GntR"/>
    <property type="match status" value="1"/>
</dbReference>
<dbReference type="SUPFAM" id="SSF48008">
    <property type="entry name" value="GntR ligand-binding domain-like"/>
    <property type="match status" value="1"/>
</dbReference>
<dbReference type="EMBL" id="CP121694">
    <property type="protein sequence ID" value="WRO21160.1"/>
    <property type="molecule type" value="Genomic_DNA"/>
</dbReference>
<gene>
    <name evidence="5" type="ORF">MFMK1_000956</name>
</gene>
<evidence type="ECO:0000256" key="1">
    <source>
        <dbReference type="ARBA" id="ARBA00023015"/>
    </source>
</evidence>
<sequence>MKLEKDIKTDMVFEYLYNGIISGELQFGQMLTEREIVSKLGVSRTPVREALRRLEKFGLVETEPHKGVKVITITKQRVIDLYRFREVLEGLGAKLIAETRDKKVIDKLKVFLDDAEKAIELGDIKELSKINNEFHMEIAKTANNSYLFSAIKTLQSHIHLVMTTTLSNKKRPLENIKEHKLILDAILSWDPEFAEAVMKAHVRKSYKTALKEFGLTEQ</sequence>
<reference evidence="5 6" key="1">
    <citation type="submission" date="2023-04" db="EMBL/GenBank/DDBJ databases">
        <authorList>
            <person name="Hsu D."/>
        </authorList>
    </citation>
    <scope>NUCLEOTIDE SEQUENCE [LARGE SCALE GENOMIC DNA]</scope>
    <source>
        <strain evidence="5 6">MK1</strain>
    </source>
</reference>
<dbReference type="SMART" id="SM00895">
    <property type="entry name" value="FCD"/>
    <property type="match status" value="1"/>
</dbReference>
<keyword evidence="1" id="KW-0805">Transcription regulation</keyword>
<proteinExistence type="predicted"/>
<protein>
    <submittedName>
        <fullName evidence="5">GntR family transcriptional regulator</fullName>
    </submittedName>
</protein>
<dbReference type="InterPro" id="IPR011711">
    <property type="entry name" value="GntR_C"/>
</dbReference>
<dbReference type="InterPro" id="IPR000524">
    <property type="entry name" value="Tscrpt_reg_HTH_GntR"/>
</dbReference>
<accession>A0AAU0UJR8</accession>
<keyword evidence="2" id="KW-0238">DNA-binding</keyword>
<feature type="domain" description="HTH gntR-type" evidence="4">
    <location>
        <begin position="6"/>
        <end position="73"/>
    </location>
</feature>
<dbReference type="InterPro" id="IPR036388">
    <property type="entry name" value="WH-like_DNA-bd_sf"/>
</dbReference>
<evidence type="ECO:0000256" key="2">
    <source>
        <dbReference type="ARBA" id="ARBA00023125"/>
    </source>
</evidence>
<dbReference type="CDD" id="cd07377">
    <property type="entry name" value="WHTH_GntR"/>
    <property type="match status" value="1"/>
</dbReference>
<evidence type="ECO:0000256" key="3">
    <source>
        <dbReference type="ARBA" id="ARBA00023163"/>
    </source>
</evidence>
<dbReference type="Pfam" id="PF07729">
    <property type="entry name" value="FCD"/>
    <property type="match status" value="1"/>
</dbReference>
<dbReference type="SUPFAM" id="SSF46785">
    <property type="entry name" value="Winged helix' DNA-binding domain"/>
    <property type="match status" value="1"/>
</dbReference>
<dbReference type="PANTHER" id="PTHR43537">
    <property type="entry name" value="TRANSCRIPTIONAL REGULATOR, GNTR FAMILY"/>
    <property type="match status" value="1"/>
</dbReference>